<sequence length="234" mass="25603">MAAGTGRESVSMIDENLTEVTARLDALQPVVEGGDEDHPVYEYPDEQSGLPDGNSAVDAARIASIAKVDKATKAPELGLCDGKSINKWFDALKRHTEYLNRLGVLRSRAPLREMIDEDLLPVLLRSAGELHWTSEDVPDDVIERMLRGWQMAQAPAQSGSYWTYFDSAHEQEHPGCQGAGARLWSTAGEDRQGPAPWHPGCSCSCAESRSRSSMIRSEQAPELLGNCNPGSRLK</sequence>
<keyword evidence="3" id="KW-1185">Reference proteome</keyword>
<dbReference type="AlphaFoldDB" id="A0A0G4J7L9"/>
<feature type="region of interest" description="Disordered" evidence="1">
    <location>
        <begin position="214"/>
        <end position="234"/>
    </location>
</feature>
<evidence type="ECO:0000256" key="1">
    <source>
        <dbReference type="SAM" id="MobiDB-lite"/>
    </source>
</evidence>
<evidence type="ECO:0000313" key="3">
    <source>
        <dbReference type="Proteomes" id="UP000039324"/>
    </source>
</evidence>
<proteinExistence type="predicted"/>
<dbReference type="Proteomes" id="UP000039324">
    <property type="component" value="Unassembled WGS sequence"/>
</dbReference>
<organism evidence="2 3">
    <name type="scientific">Plasmodiophora brassicae</name>
    <name type="common">Clubroot disease agent</name>
    <dbReference type="NCBI Taxonomy" id="37360"/>
    <lineage>
        <taxon>Eukaryota</taxon>
        <taxon>Sar</taxon>
        <taxon>Rhizaria</taxon>
        <taxon>Endomyxa</taxon>
        <taxon>Phytomyxea</taxon>
        <taxon>Plasmodiophorida</taxon>
        <taxon>Plasmodiophoridae</taxon>
        <taxon>Plasmodiophora</taxon>
    </lineage>
</organism>
<dbReference type="EMBL" id="CDSF01000146">
    <property type="protein sequence ID" value="CEP03522.1"/>
    <property type="molecule type" value="Genomic_DNA"/>
</dbReference>
<name>A0A0G4J7L9_PLABS</name>
<feature type="region of interest" description="Disordered" evidence="1">
    <location>
        <begin position="33"/>
        <end position="52"/>
    </location>
</feature>
<gene>
    <name evidence="2" type="ORF">PBRA_009407</name>
</gene>
<accession>A0A0G4J7L9</accession>
<evidence type="ECO:0000313" key="2">
    <source>
        <dbReference type="EMBL" id="CEP03522.1"/>
    </source>
</evidence>
<protein>
    <submittedName>
        <fullName evidence="2">Uncharacterized protein</fullName>
    </submittedName>
</protein>
<reference evidence="2 3" key="1">
    <citation type="submission" date="2015-02" db="EMBL/GenBank/DDBJ databases">
        <authorList>
            <person name="Chooi Y.-H."/>
        </authorList>
    </citation>
    <scope>NUCLEOTIDE SEQUENCE [LARGE SCALE GENOMIC DNA]</scope>
    <source>
        <strain evidence="2">E3</strain>
    </source>
</reference>